<organism evidence="7 8">
    <name type="scientific">Methanobrevibacter millerae</name>
    <dbReference type="NCBI Taxonomy" id="230361"/>
    <lineage>
        <taxon>Archaea</taxon>
        <taxon>Methanobacteriati</taxon>
        <taxon>Methanobacteriota</taxon>
        <taxon>Methanomada group</taxon>
        <taxon>Methanobacteria</taxon>
        <taxon>Methanobacteriales</taxon>
        <taxon>Methanobacteriaceae</taxon>
        <taxon>Methanobrevibacter</taxon>
    </lineage>
</organism>
<evidence type="ECO:0000256" key="5">
    <source>
        <dbReference type="ARBA" id="ARBA00023136"/>
    </source>
</evidence>
<accession>A0A8T3VD84</accession>
<dbReference type="GO" id="GO:0022857">
    <property type="term" value="F:transmembrane transporter activity"/>
    <property type="evidence" value="ECO:0007669"/>
    <property type="project" value="InterPro"/>
</dbReference>
<sequence length="334" mass="38010">MFFTSWRTAFLIFIPIILILFFILRGVKKEWTTEKQKIDNLGSLIYVVTRGLLAYGITILDEWGIVLVIASIFLLILFVKVEKRAKHPIYNLKLLKDVRYVIGNYAAMAAYFTTTIAFNAITFYLLYVEDYSEYFIGLILLIAPIIMVGLSGFSGRLTKRVDPRIISGVAMAFIFTSMILYAFMDHFELEYLIFACILQGIGAGLFSAPNNKYVLALVDVKDLPDASSLLSTSKEFGKILSGGIYTLIFSIFIVGGQLGDSSVDHLLILSTHIMMIINAIVAFVAMALLFYSYANTNWIMMLVLFHFSEVYFHHGLRICFNRIIFFKISKFRYT</sequence>
<keyword evidence="4 6" id="KW-1133">Transmembrane helix</keyword>
<dbReference type="PANTHER" id="PTHR42718">
    <property type="entry name" value="MAJOR FACILITATOR SUPERFAMILY MULTIDRUG TRANSPORTER MFSC"/>
    <property type="match status" value="1"/>
</dbReference>
<feature type="transmembrane region" description="Helical" evidence="6">
    <location>
        <begin position="236"/>
        <end position="254"/>
    </location>
</feature>
<evidence type="ECO:0000256" key="4">
    <source>
        <dbReference type="ARBA" id="ARBA00022989"/>
    </source>
</evidence>
<dbReference type="Proteomes" id="UP000762703">
    <property type="component" value="Unassembled WGS sequence"/>
</dbReference>
<evidence type="ECO:0000256" key="2">
    <source>
        <dbReference type="ARBA" id="ARBA00022448"/>
    </source>
</evidence>
<name>A0A8T3VD84_9EURY</name>
<feature type="transmembrane region" description="Helical" evidence="6">
    <location>
        <begin position="134"/>
        <end position="153"/>
    </location>
</feature>
<feature type="transmembrane region" description="Helical" evidence="6">
    <location>
        <begin position="63"/>
        <end position="81"/>
    </location>
</feature>
<gene>
    <name evidence="7" type="ORF">E7Z73_00680</name>
</gene>
<reference evidence="7" key="1">
    <citation type="submission" date="2019-04" db="EMBL/GenBank/DDBJ databases">
        <title>Evolution of Biomass-Degrading Anaerobic Consortia Revealed by Metagenomics.</title>
        <authorList>
            <person name="Peng X."/>
        </authorList>
    </citation>
    <scope>NUCLEOTIDE SEQUENCE</scope>
    <source>
        <strain evidence="7">SIG12</strain>
    </source>
</reference>
<evidence type="ECO:0000256" key="6">
    <source>
        <dbReference type="SAM" id="Phobius"/>
    </source>
</evidence>
<dbReference type="EMBL" id="SUTE01000002">
    <property type="protein sequence ID" value="MBE6504246.1"/>
    <property type="molecule type" value="Genomic_DNA"/>
</dbReference>
<protein>
    <submittedName>
        <fullName evidence="7">MFS transporter</fullName>
    </submittedName>
</protein>
<comment type="subcellular location">
    <subcellularLocation>
        <location evidence="1">Membrane</location>
        <topology evidence="1">Multi-pass membrane protein</topology>
    </subcellularLocation>
</comment>
<dbReference type="Pfam" id="PF07690">
    <property type="entry name" value="MFS_1"/>
    <property type="match status" value="1"/>
</dbReference>
<comment type="caution">
    <text evidence="7">The sequence shown here is derived from an EMBL/GenBank/DDBJ whole genome shotgun (WGS) entry which is preliminary data.</text>
</comment>
<evidence type="ECO:0000313" key="7">
    <source>
        <dbReference type="EMBL" id="MBE6504246.1"/>
    </source>
</evidence>
<dbReference type="SUPFAM" id="SSF103473">
    <property type="entry name" value="MFS general substrate transporter"/>
    <property type="match status" value="1"/>
</dbReference>
<feature type="transmembrane region" description="Helical" evidence="6">
    <location>
        <begin position="102"/>
        <end position="128"/>
    </location>
</feature>
<dbReference type="Gene3D" id="1.20.1250.20">
    <property type="entry name" value="MFS general substrate transporter like domains"/>
    <property type="match status" value="1"/>
</dbReference>
<feature type="transmembrane region" description="Helical" evidence="6">
    <location>
        <begin position="266"/>
        <end position="292"/>
    </location>
</feature>
<feature type="transmembrane region" description="Helical" evidence="6">
    <location>
        <begin position="165"/>
        <end position="184"/>
    </location>
</feature>
<keyword evidence="2" id="KW-0813">Transport</keyword>
<dbReference type="InterPro" id="IPR011701">
    <property type="entry name" value="MFS"/>
</dbReference>
<feature type="transmembrane region" description="Helical" evidence="6">
    <location>
        <begin position="6"/>
        <end position="26"/>
    </location>
</feature>
<evidence type="ECO:0000256" key="3">
    <source>
        <dbReference type="ARBA" id="ARBA00022692"/>
    </source>
</evidence>
<dbReference type="AlphaFoldDB" id="A0A8T3VD84"/>
<evidence type="ECO:0000256" key="1">
    <source>
        <dbReference type="ARBA" id="ARBA00004141"/>
    </source>
</evidence>
<dbReference type="GO" id="GO:0016020">
    <property type="term" value="C:membrane"/>
    <property type="evidence" value="ECO:0007669"/>
    <property type="project" value="UniProtKB-SubCell"/>
</dbReference>
<proteinExistence type="predicted"/>
<keyword evidence="5 6" id="KW-0472">Membrane</keyword>
<feature type="transmembrane region" description="Helical" evidence="6">
    <location>
        <begin position="38"/>
        <end position="57"/>
    </location>
</feature>
<dbReference type="InterPro" id="IPR036259">
    <property type="entry name" value="MFS_trans_sf"/>
</dbReference>
<evidence type="ECO:0000313" key="8">
    <source>
        <dbReference type="Proteomes" id="UP000762703"/>
    </source>
</evidence>
<keyword evidence="3 6" id="KW-0812">Transmembrane</keyword>
<dbReference type="PANTHER" id="PTHR42718:SF9">
    <property type="entry name" value="MAJOR FACILITATOR SUPERFAMILY MULTIDRUG TRANSPORTER MFSC"/>
    <property type="match status" value="1"/>
</dbReference>